<dbReference type="EMBL" id="CP015217">
    <property type="protein sequence ID" value="AOP33243.1"/>
    <property type="molecule type" value="Genomic_DNA"/>
</dbReference>
<evidence type="ECO:0000313" key="2">
    <source>
        <dbReference type="Proteomes" id="UP000094197"/>
    </source>
</evidence>
<organism evidence="1 2">
    <name type="scientific">Leptospira tipperaryensis</name>
    <dbReference type="NCBI Taxonomy" id="2564040"/>
    <lineage>
        <taxon>Bacteria</taxon>
        <taxon>Pseudomonadati</taxon>
        <taxon>Spirochaetota</taxon>
        <taxon>Spirochaetia</taxon>
        <taxon>Leptospirales</taxon>
        <taxon>Leptospiraceae</taxon>
        <taxon>Leptospira</taxon>
    </lineage>
</organism>
<gene>
    <name evidence="1" type="ORF">A0128_04890</name>
</gene>
<keyword evidence="2" id="KW-1185">Reference proteome</keyword>
<accession>A0A1D7UUM6</accession>
<proteinExistence type="predicted"/>
<dbReference type="AlphaFoldDB" id="A0A1D7UUM6"/>
<dbReference type="Proteomes" id="UP000094197">
    <property type="component" value="Chromosome 1"/>
</dbReference>
<sequence length="70" mass="8503">MWELLFSQKGLPSFCKKNASSKFYQKRTSSPIESLFSVESICLEKQMQLFEYKEKKINFDDSYFYTFFKR</sequence>
<protein>
    <submittedName>
        <fullName evidence="1">Uncharacterized protein</fullName>
    </submittedName>
</protein>
<name>A0A1D7UUM6_9LEPT</name>
<reference evidence="1 2" key="1">
    <citation type="submission" date="2016-04" db="EMBL/GenBank/DDBJ databases">
        <title>Complete genome seqeunce of Leptospira alstonii serovar Room22.</title>
        <authorList>
            <person name="Nally J.E."/>
            <person name="Bayles D.O."/>
            <person name="Hurley D."/>
            <person name="Fanning S."/>
            <person name="McMahon B.J."/>
            <person name="Arent Z."/>
        </authorList>
    </citation>
    <scope>NUCLEOTIDE SEQUENCE [LARGE SCALE GENOMIC DNA]</scope>
    <source>
        <strain evidence="1 2">GWTS #1</strain>
    </source>
</reference>
<evidence type="ECO:0000313" key="1">
    <source>
        <dbReference type="EMBL" id="AOP33243.1"/>
    </source>
</evidence>
<dbReference type="KEGG" id="laj:A0128_04890"/>